<feature type="region of interest" description="Disordered" evidence="1">
    <location>
        <begin position="36"/>
        <end position="174"/>
    </location>
</feature>
<name>A0ABR3GKU3_9PEZI</name>
<dbReference type="Proteomes" id="UP001447188">
    <property type="component" value="Unassembled WGS sequence"/>
</dbReference>
<feature type="compositionally biased region" description="Gly residues" evidence="1">
    <location>
        <begin position="535"/>
        <end position="547"/>
    </location>
</feature>
<proteinExistence type="predicted"/>
<accession>A0ABR3GKU3</accession>
<evidence type="ECO:0000313" key="3">
    <source>
        <dbReference type="Proteomes" id="UP001447188"/>
    </source>
</evidence>
<dbReference type="EMBL" id="JBBBZM010000049">
    <property type="protein sequence ID" value="KAL0636488.1"/>
    <property type="molecule type" value="Genomic_DNA"/>
</dbReference>
<feature type="compositionally biased region" description="Low complexity" evidence="1">
    <location>
        <begin position="480"/>
        <end position="489"/>
    </location>
</feature>
<evidence type="ECO:0000313" key="2">
    <source>
        <dbReference type="EMBL" id="KAL0636488.1"/>
    </source>
</evidence>
<feature type="compositionally biased region" description="Low complexity" evidence="1">
    <location>
        <begin position="445"/>
        <end position="462"/>
    </location>
</feature>
<feature type="compositionally biased region" description="Polar residues" evidence="1">
    <location>
        <begin position="154"/>
        <end position="165"/>
    </location>
</feature>
<feature type="compositionally biased region" description="Pro residues" evidence="1">
    <location>
        <begin position="490"/>
        <end position="504"/>
    </location>
</feature>
<reference evidence="2 3" key="1">
    <citation type="submission" date="2024-02" db="EMBL/GenBank/DDBJ databases">
        <title>Discinaceae phylogenomics.</title>
        <authorList>
            <person name="Dirks A.C."/>
            <person name="James T.Y."/>
        </authorList>
    </citation>
    <scope>NUCLEOTIDE SEQUENCE [LARGE SCALE GENOMIC DNA]</scope>
    <source>
        <strain evidence="2 3">ACD0624</strain>
    </source>
</reference>
<comment type="caution">
    <text evidence="2">The sequence shown here is derived from an EMBL/GenBank/DDBJ whole genome shotgun (WGS) entry which is preliminary data.</text>
</comment>
<feature type="region of interest" description="Disordered" evidence="1">
    <location>
        <begin position="428"/>
        <end position="547"/>
    </location>
</feature>
<keyword evidence="3" id="KW-1185">Reference proteome</keyword>
<protein>
    <recommendedName>
        <fullName evidence="4">Cell wall proline rich protein</fullName>
    </recommendedName>
</protein>
<feature type="compositionally biased region" description="Acidic residues" evidence="1">
    <location>
        <begin position="118"/>
        <end position="127"/>
    </location>
</feature>
<feature type="region of interest" description="Disordered" evidence="1">
    <location>
        <begin position="367"/>
        <end position="400"/>
    </location>
</feature>
<gene>
    <name evidence="2" type="ORF">Q9L58_004538</name>
</gene>
<sequence>MHRRRRPQAPTAPSSAALIAASAVYHPPTPSLAAAAAGAALRRASVSPDPRPGTIPTKRMSQRRSSYDAELPRRTPSSNSLSSRRFRKTPDRPAAPTPRMSARRTTNPREWSSNSSSDDGDDDEDNDDRDHFRRTASVRSTRSFPTTMRGAIMNSPSRQKPSMATTMRGGRQRRCSDPVVHVPIRPPPHHHHQDHIDSGGSSELESIAEDTATKTPMQIPEEEDLSPGPEDTFEFTRTGVGGRVGGGELLLIPTKHVPLPRSVSPAKSALRHGAHSEAGSTRHARVSFSDEDSIASFSAYSWPALVVAVDEAPRTLPVFARVGRGGGGGGVSMASLAASESGSPGGGVGVPEVLMPEALVPEVVLTMPTPSSEEPPRSAAAITERDMHTDSDSDSGDSIYEDAYEDLPTTLSAPMVLNAPPALLNAPPLPPDFLRPQLLQPHPSPTSSSASSFSPPSSDTASIHSVSSFRRLTPRPCPRRPGMLRSLRVVPPPLTLPPHPPSPHPDPRPENDTTTALLSPVGSKLQRNRTWSGSDRGGSGGVGGGGGGFWRVFSKREVDGRSVIVKKSARGKDVWAGGGGVTTVIEGGSEKEETAQVQKKKKRFGKLKKLLRLG</sequence>
<evidence type="ECO:0008006" key="4">
    <source>
        <dbReference type="Google" id="ProtNLM"/>
    </source>
</evidence>
<evidence type="ECO:0000256" key="1">
    <source>
        <dbReference type="SAM" id="MobiDB-lite"/>
    </source>
</evidence>
<feature type="compositionally biased region" description="Polar residues" evidence="1">
    <location>
        <begin position="137"/>
        <end position="146"/>
    </location>
</feature>
<organism evidence="2 3">
    <name type="scientific">Discina gigas</name>
    <dbReference type="NCBI Taxonomy" id="1032678"/>
    <lineage>
        <taxon>Eukaryota</taxon>
        <taxon>Fungi</taxon>
        <taxon>Dikarya</taxon>
        <taxon>Ascomycota</taxon>
        <taxon>Pezizomycotina</taxon>
        <taxon>Pezizomycetes</taxon>
        <taxon>Pezizales</taxon>
        <taxon>Discinaceae</taxon>
        <taxon>Discina</taxon>
    </lineage>
</organism>